<evidence type="ECO:0000313" key="2">
    <source>
        <dbReference type="EMBL" id="NII06488.1"/>
    </source>
</evidence>
<gene>
    <name evidence="2" type="ORF">HBF25_08835</name>
</gene>
<dbReference type="InterPro" id="IPR001173">
    <property type="entry name" value="Glyco_trans_2-like"/>
</dbReference>
<sequence length="295" mass="32386">MRASGSAEPGHPIVTTQGLTSIIVVLANSGPLTRDCVERALLSNVPVEVIVVDNGSADGIPESLDRAYADDARVRIVYNRANLGFGPAVNRGAAEARGDSLLVLNPDCLIDPDTIARMARHVDIHTAMVGAVVCDEQGRPDPASRRFDPLLRRAINTKLGREGGIDIRGPMPEGAEDVEIVSGAIILMPRAAFDALGGFDETFFLHCEDMDLCRRARDAGYRVILAGDVRVLHGKGVSSRRRPVFVSRHKHRSMYLWFRRHDPAAKNPITRTVVWLGIWAHFLLKIPGQLKRARR</sequence>
<evidence type="ECO:0000259" key="1">
    <source>
        <dbReference type="Pfam" id="PF00535"/>
    </source>
</evidence>
<dbReference type="CDD" id="cd04186">
    <property type="entry name" value="GT_2_like_c"/>
    <property type="match status" value="1"/>
</dbReference>
<dbReference type="PANTHER" id="PTHR43179">
    <property type="entry name" value="RHAMNOSYLTRANSFERASE WBBL"/>
    <property type="match status" value="1"/>
</dbReference>
<organism evidence="2 3">
    <name type="scientific">Luteibacter anthropi</name>
    <dbReference type="NCBI Taxonomy" id="564369"/>
    <lineage>
        <taxon>Bacteria</taxon>
        <taxon>Pseudomonadati</taxon>
        <taxon>Pseudomonadota</taxon>
        <taxon>Gammaproteobacteria</taxon>
        <taxon>Lysobacterales</taxon>
        <taxon>Rhodanobacteraceae</taxon>
        <taxon>Luteibacter</taxon>
    </lineage>
</organism>
<accession>A0A7X5UA28</accession>
<comment type="caution">
    <text evidence="2">The sequence shown here is derived from an EMBL/GenBank/DDBJ whole genome shotgun (WGS) entry which is preliminary data.</text>
</comment>
<evidence type="ECO:0000313" key="3">
    <source>
        <dbReference type="Proteomes" id="UP000490980"/>
    </source>
</evidence>
<dbReference type="Proteomes" id="UP000490980">
    <property type="component" value="Unassembled WGS sequence"/>
</dbReference>
<dbReference type="Gene3D" id="3.90.550.10">
    <property type="entry name" value="Spore Coat Polysaccharide Biosynthesis Protein SpsA, Chain A"/>
    <property type="match status" value="1"/>
</dbReference>
<dbReference type="EMBL" id="JAARLZ010000004">
    <property type="protein sequence ID" value="NII06488.1"/>
    <property type="molecule type" value="Genomic_DNA"/>
</dbReference>
<dbReference type="InterPro" id="IPR029044">
    <property type="entry name" value="Nucleotide-diphossugar_trans"/>
</dbReference>
<reference evidence="2 3" key="1">
    <citation type="submission" date="2020-03" db="EMBL/GenBank/DDBJ databases">
        <authorList>
            <person name="Lai Q."/>
        </authorList>
    </citation>
    <scope>NUCLEOTIDE SEQUENCE [LARGE SCALE GENOMIC DNA]</scope>
    <source>
        <strain evidence="2 3">CCUG 25036</strain>
    </source>
</reference>
<proteinExistence type="predicted"/>
<dbReference type="SUPFAM" id="SSF53448">
    <property type="entry name" value="Nucleotide-diphospho-sugar transferases"/>
    <property type="match status" value="1"/>
</dbReference>
<dbReference type="Pfam" id="PF00535">
    <property type="entry name" value="Glycos_transf_2"/>
    <property type="match status" value="1"/>
</dbReference>
<protein>
    <submittedName>
        <fullName evidence="2">Glycosyltransferase family 2 protein</fullName>
    </submittedName>
</protein>
<keyword evidence="2" id="KW-0808">Transferase</keyword>
<keyword evidence="3" id="KW-1185">Reference proteome</keyword>
<dbReference type="GO" id="GO:0016740">
    <property type="term" value="F:transferase activity"/>
    <property type="evidence" value="ECO:0007669"/>
    <property type="project" value="UniProtKB-KW"/>
</dbReference>
<dbReference type="AlphaFoldDB" id="A0A7X5UA28"/>
<name>A0A7X5UA28_9GAMM</name>
<dbReference type="PANTHER" id="PTHR43179:SF7">
    <property type="entry name" value="RHAMNOSYLTRANSFERASE WBBL"/>
    <property type="match status" value="1"/>
</dbReference>
<feature type="domain" description="Glycosyltransferase 2-like" evidence="1">
    <location>
        <begin position="21"/>
        <end position="147"/>
    </location>
</feature>